<comment type="caution">
    <text evidence="9">The sequence shown here is derived from an EMBL/GenBank/DDBJ whole genome shotgun (WGS) entry which is preliminary data.</text>
</comment>
<dbReference type="EMBL" id="JAUTAS010000001">
    <property type="protein sequence ID" value="MDQ1107021.1"/>
    <property type="molecule type" value="Genomic_DNA"/>
</dbReference>
<name>A0AAP5AF12_9GAMM</name>
<evidence type="ECO:0000259" key="8">
    <source>
        <dbReference type="Pfam" id="PF02384"/>
    </source>
</evidence>
<evidence type="ECO:0000256" key="7">
    <source>
        <dbReference type="ARBA" id="ARBA00047942"/>
    </source>
</evidence>
<dbReference type="GO" id="GO:0009007">
    <property type="term" value="F:site-specific DNA-methyltransferase (adenine-specific) activity"/>
    <property type="evidence" value="ECO:0007669"/>
    <property type="project" value="UniProtKB-EC"/>
</dbReference>
<accession>A0AAP5AF12</accession>
<evidence type="ECO:0000256" key="3">
    <source>
        <dbReference type="ARBA" id="ARBA00022603"/>
    </source>
</evidence>
<dbReference type="InterPro" id="IPR029063">
    <property type="entry name" value="SAM-dependent_MTases_sf"/>
</dbReference>
<dbReference type="InterPro" id="IPR051537">
    <property type="entry name" value="DNA_Adenine_Mtase"/>
</dbReference>
<feature type="domain" description="DNA methylase adenine-specific" evidence="8">
    <location>
        <begin position="200"/>
        <end position="478"/>
    </location>
</feature>
<dbReference type="AlphaFoldDB" id="A0AAP5AF12"/>
<evidence type="ECO:0000256" key="6">
    <source>
        <dbReference type="ARBA" id="ARBA00022747"/>
    </source>
</evidence>
<dbReference type="GO" id="GO:0009307">
    <property type="term" value="P:DNA restriction-modification system"/>
    <property type="evidence" value="ECO:0007669"/>
    <property type="project" value="UniProtKB-KW"/>
</dbReference>
<dbReference type="GO" id="GO:0008170">
    <property type="term" value="F:N-methyltransferase activity"/>
    <property type="evidence" value="ECO:0007669"/>
    <property type="project" value="InterPro"/>
</dbReference>
<reference evidence="9" key="1">
    <citation type="submission" date="2023-07" db="EMBL/GenBank/DDBJ databases">
        <title>Functional and genomic diversity of the sorghum phyllosphere microbiome.</title>
        <authorList>
            <person name="Shade A."/>
        </authorList>
    </citation>
    <scope>NUCLEOTIDE SEQUENCE</scope>
    <source>
        <strain evidence="9">SORGH_AS_0457</strain>
    </source>
</reference>
<keyword evidence="3 9" id="KW-0489">Methyltransferase</keyword>
<dbReference type="Pfam" id="PF02384">
    <property type="entry name" value="N6_Mtase"/>
    <property type="match status" value="1"/>
</dbReference>
<gene>
    <name evidence="9" type="ORF">QE424_000180</name>
</gene>
<comment type="catalytic activity">
    <reaction evidence="7">
        <text>a 2'-deoxyadenosine in DNA + S-adenosyl-L-methionine = an N(6)-methyl-2'-deoxyadenosine in DNA + S-adenosyl-L-homocysteine + H(+)</text>
        <dbReference type="Rhea" id="RHEA:15197"/>
        <dbReference type="Rhea" id="RHEA-COMP:12418"/>
        <dbReference type="Rhea" id="RHEA-COMP:12419"/>
        <dbReference type="ChEBI" id="CHEBI:15378"/>
        <dbReference type="ChEBI" id="CHEBI:57856"/>
        <dbReference type="ChEBI" id="CHEBI:59789"/>
        <dbReference type="ChEBI" id="CHEBI:90615"/>
        <dbReference type="ChEBI" id="CHEBI:90616"/>
        <dbReference type="EC" id="2.1.1.72"/>
    </reaction>
</comment>
<keyword evidence="4 9" id="KW-0808">Transferase</keyword>
<evidence type="ECO:0000313" key="10">
    <source>
        <dbReference type="Proteomes" id="UP001226084"/>
    </source>
</evidence>
<dbReference type="GO" id="GO:0003677">
    <property type="term" value="F:DNA binding"/>
    <property type="evidence" value="ECO:0007669"/>
    <property type="project" value="InterPro"/>
</dbReference>
<keyword evidence="5" id="KW-0949">S-adenosyl-L-methionine</keyword>
<evidence type="ECO:0000256" key="5">
    <source>
        <dbReference type="ARBA" id="ARBA00022691"/>
    </source>
</evidence>
<evidence type="ECO:0000256" key="4">
    <source>
        <dbReference type="ARBA" id="ARBA00022679"/>
    </source>
</evidence>
<proteinExistence type="inferred from homology"/>
<organism evidence="9 10">
    <name type="scientific">Stenotrophomonas rhizophila</name>
    <dbReference type="NCBI Taxonomy" id="216778"/>
    <lineage>
        <taxon>Bacteria</taxon>
        <taxon>Pseudomonadati</taxon>
        <taxon>Pseudomonadota</taxon>
        <taxon>Gammaproteobacteria</taxon>
        <taxon>Lysobacterales</taxon>
        <taxon>Lysobacteraceae</taxon>
        <taxon>Stenotrophomonas</taxon>
    </lineage>
</organism>
<evidence type="ECO:0000313" key="9">
    <source>
        <dbReference type="EMBL" id="MDQ1107021.1"/>
    </source>
</evidence>
<keyword evidence="6" id="KW-0680">Restriction system</keyword>
<dbReference type="Proteomes" id="UP001226084">
    <property type="component" value="Unassembled WGS sequence"/>
</dbReference>
<dbReference type="GO" id="GO:0032259">
    <property type="term" value="P:methylation"/>
    <property type="evidence" value="ECO:0007669"/>
    <property type="project" value="UniProtKB-KW"/>
</dbReference>
<dbReference type="SUPFAM" id="SSF53335">
    <property type="entry name" value="S-adenosyl-L-methionine-dependent methyltransferases"/>
    <property type="match status" value="1"/>
</dbReference>
<evidence type="ECO:0000256" key="1">
    <source>
        <dbReference type="ARBA" id="ARBA00006594"/>
    </source>
</evidence>
<comment type="similarity">
    <text evidence="1">Belongs to the N(4)/N(6)-methyltransferase family.</text>
</comment>
<dbReference type="PANTHER" id="PTHR42933:SF3">
    <property type="entry name" value="TYPE I RESTRICTION ENZYME MJAVIII METHYLASE SUBUNIT"/>
    <property type="match status" value="1"/>
</dbReference>
<dbReference type="InterPro" id="IPR003356">
    <property type="entry name" value="DNA_methylase_A-5"/>
</dbReference>
<dbReference type="Gene3D" id="3.40.50.150">
    <property type="entry name" value="Vaccinia Virus protein VP39"/>
    <property type="match status" value="1"/>
</dbReference>
<evidence type="ECO:0000256" key="2">
    <source>
        <dbReference type="ARBA" id="ARBA00011900"/>
    </source>
</evidence>
<protein>
    <recommendedName>
        <fullName evidence="2">site-specific DNA-methyltransferase (adenine-specific)</fullName>
        <ecNumber evidence="2">2.1.1.72</ecNumber>
    </recommendedName>
</protein>
<sequence>MDILLVSALNLYAAMTHTIHSSDLPAPRTNVTVRLRPDVPATLAALVHARDALDGGKRPDADTFLVLSLLLLKVASDATYYGNPDIPYSPGEPPRCVPYSVPLQARFDTLFRQRHAEGNGLRVMNALRVFTLANPRKLGGLFPTLKLEDALPDDPLVRDAVLLQVLERLALPALDFRQQRGVPRPDVGDAVDALLPAQVPAGVSWLMAALTHPCVDEAVYDPSCRQGAVLRAAASWMRDQESAIGPAGPARYPLYGQEPDAMQCAVARLRLLLQGTDTPRLFVRDPLEEPLLQDGELQRFHVALSCPPLSLKWAPAQASHDPYFRFLQGVPSRQWAHTALIQHMLATLEPVRGRMAIVVPHGVLFRDGEEARIRQCWLDANLVDMVIGLPDRLFAGASVATALLVLRKVRRHDAVLFVDARGLATRGKRGPRLGDQAARTLHRLCSERRTVPGVAYLASSEELARNAGNLSVARYVQPVARCPAADLATLRAQRAELSARFVALQAALNAELDALERELSDLT</sequence>
<dbReference type="EC" id="2.1.1.72" evidence="2"/>
<dbReference type="PANTHER" id="PTHR42933">
    <property type="entry name" value="SLR6095 PROTEIN"/>
    <property type="match status" value="1"/>
</dbReference>